<dbReference type="InterPro" id="IPR019757">
    <property type="entry name" value="Pept_S26A_signal_pept_1_Lys-AS"/>
</dbReference>
<keyword evidence="7" id="KW-0472">Membrane</keyword>
<dbReference type="InterPro" id="IPR036286">
    <property type="entry name" value="LexA/Signal_pep-like_sf"/>
</dbReference>
<dbReference type="GO" id="GO:0004252">
    <property type="term" value="F:serine-type endopeptidase activity"/>
    <property type="evidence" value="ECO:0007669"/>
    <property type="project" value="InterPro"/>
</dbReference>
<evidence type="ECO:0000256" key="1">
    <source>
        <dbReference type="ARBA" id="ARBA00000677"/>
    </source>
</evidence>
<name>A0A8B5W1U8_ENTAV</name>
<dbReference type="PROSITE" id="PS00760">
    <property type="entry name" value="SPASE_I_2"/>
    <property type="match status" value="1"/>
</dbReference>
<dbReference type="InterPro" id="IPR000223">
    <property type="entry name" value="Pept_S26A_signal_pept_1"/>
</dbReference>
<evidence type="ECO:0000313" key="10">
    <source>
        <dbReference type="Proteomes" id="UP000316316"/>
    </source>
</evidence>
<dbReference type="NCBIfam" id="TIGR02227">
    <property type="entry name" value="sigpep_I_bact"/>
    <property type="match status" value="1"/>
</dbReference>
<dbReference type="PRINTS" id="PR00727">
    <property type="entry name" value="LEADERPTASE"/>
</dbReference>
<organism evidence="9 10">
    <name type="scientific">Enterococcus avium</name>
    <name type="common">Streptococcus avium</name>
    <dbReference type="NCBI Taxonomy" id="33945"/>
    <lineage>
        <taxon>Bacteria</taxon>
        <taxon>Bacillati</taxon>
        <taxon>Bacillota</taxon>
        <taxon>Bacilli</taxon>
        <taxon>Lactobacillales</taxon>
        <taxon>Enterococcaceae</taxon>
        <taxon>Enterococcus</taxon>
    </lineage>
</organism>
<keyword evidence="7" id="KW-0812">Transmembrane</keyword>
<reference evidence="9 10" key="1">
    <citation type="submission" date="2017-10" db="EMBL/GenBank/DDBJ databases">
        <title>FDA dAtabase for Regulatory Grade micrObial Sequences (FDA-ARGOS): Supporting development and validation of Infectious Disease Dx tests.</title>
        <authorList>
            <person name="Campos J."/>
            <person name="Goldberg B."/>
            <person name="Tallon L.J."/>
            <person name="Sadzewicz L."/>
            <person name="Sengamalay N."/>
            <person name="Ott S."/>
            <person name="Godinez A."/>
            <person name="Nagaraj S."/>
            <person name="Vyas G."/>
            <person name="Aluvathingal J."/>
            <person name="Nadendla S."/>
            <person name="Geyer C."/>
            <person name="Nandy P."/>
            <person name="Hobson J."/>
            <person name="Sichtig H."/>
        </authorList>
    </citation>
    <scope>NUCLEOTIDE SEQUENCE [LARGE SCALE GENOMIC DNA]</scope>
    <source>
        <strain evidence="9 10">FDAARGOS_185</strain>
    </source>
</reference>
<keyword evidence="7" id="KW-1133">Transmembrane helix</keyword>
<comment type="similarity">
    <text evidence="3 7">Belongs to the peptidase S26 family.</text>
</comment>
<dbReference type="CDD" id="cd06530">
    <property type="entry name" value="S26_SPase_I"/>
    <property type="match status" value="1"/>
</dbReference>
<comment type="catalytic activity">
    <reaction evidence="1 7">
        <text>Cleavage of hydrophobic, N-terminal signal or leader sequences from secreted and periplasmic proteins.</text>
        <dbReference type="EC" id="3.4.21.89"/>
    </reaction>
</comment>
<accession>A0A8B5W1U8</accession>
<dbReference type="PROSITE" id="PS00761">
    <property type="entry name" value="SPASE_I_3"/>
    <property type="match status" value="1"/>
</dbReference>
<evidence type="ECO:0000313" key="9">
    <source>
        <dbReference type="EMBL" id="TRZ32919.1"/>
    </source>
</evidence>
<comment type="caution">
    <text evidence="9">The sequence shown here is derived from an EMBL/GenBank/DDBJ whole genome shotgun (WGS) entry which is preliminary data.</text>
</comment>
<gene>
    <name evidence="9" type="primary">lepB</name>
    <name evidence="9" type="ORF">AUF17_01995</name>
</gene>
<feature type="active site" evidence="6">
    <location>
        <position position="57"/>
    </location>
</feature>
<protein>
    <recommendedName>
        <fullName evidence="4 7">Signal peptidase I</fullName>
        <ecNumber evidence="4 7">3.4.21.89</ecNumber>
    </recommendedName>
</protein>
<evidence type="ECO:0000256" key="2">
    <source>
        <dbReference type="ARBA" id="ARBA00004401"/>
    </source>
</evidence>
<dbReference type="Gene3D" id="2.10.109.10">
    <property type="entry name" value="Umud Fragment, subunit A"/>
    <property type="match status" value="1"/>
</dbReference>
<dbReference type="GO" id="GO:0005886">
    <property type="term" value="C:plasma membrane"/>
    <property type="evidence" value="ECO:0007669"/>
    <property type="project" value="UniProtKB-SubCell"/>
</dbReference>
<dbReference type="SUPFAM" id="SSF51306">
    <property type="entry name" value="LexA/Signal peptidase"/>
    <property type="match status" value="1"/>
</dbReference>
<dbReference type="EC" id="3.4.21.89" evidence="4 7"/>
<evidence type="ECO:0000259" key="8">
    <source>
        <dbReference type="Pfam" id="PF10502"/>
    </source>
</evidence>
<feature type="transmembrane region" description="Helical" evidence="7">
    <location>
        <begin position="20"/>
        <end position="39"/>
    </location>
</feature>
<sequence length="192" mass="21768">MATVRSRQMKNEGSPPQRSIGKSLILTILTILLLVVLFVTGQMVRREYSFHPISGTSMSPSLTEKDMVLVKKEHKILRYDVIAFSVKGESGKFVKRVIGMPGDPMFIRNDRMVLNIGEQGDFETTYTFQLSPAMAEEFQELTEIPKGLYFTIGDHVDVSKDSRTFGFVYKKEIEGTVQFHLPSLIRKQANSE</sequence>
<dbReference type="Pfam" id="PF10502">
    <property type="entry name" value="Peptidase_S26"/>
    <property type="match status" value="1"/>
</dbReference>
<feature type="active site" evidence="6">
    <location>
        <position position="95"/>
    </location>
</feature>
<evidence type="ECO:0000256" key="7">
    <source>
        <dbReference type="RuleBase" id="RU362042"/>
    </source>
</evidence>
<comment type="subcellular location">
    <subcellularLocation>
        <location evidence="2">Cell membrane</location>
        <topology evidence="2">Single-pass type II membrane protein</topology>
    </subcellularLocation>
    <subcellularLocation>
        <location evidence="7">Membrane</location>
        <topology evidence="7">Single-pass type II membrane protein</topology>
    </subcellularLocation>
</comment>
<keyword evidence="7" id="KW-0645">Protease</keyword>
<evidence type="ECO:0000256" key="6">
    <source>
        <dbReference type="PIRSR" id="PIRSR600223-1"/>
    </source>
</evidence>
<dbReference type="Proteomes" id="UP000316316">
    <property type="component" value="Unassembled WGS sequence"/>
</dbReference>
<dbReference type="GO" id="GO:0009003">
    <property type="term" value="F:signal peptidase activity"/>
    <property type="evidence" value="ECO:0007669"/>
    <property type="project" value="UniProtKB-EC"/>
</dbReference>
<keyword evidence="5 7" id="KW-0378">Hydrolase</keyword>
<dbReference type="RefSeq" id="WP_144324491.1">
    <property type="nucleotide sequence ID" value="NZ_PDXQ01000001.1"/>
</dbReference>
<dbReference type="EMBL" id="PDXQ01000001">
    <property type="protein sequence ID" value="TRZ32919.1"/>
    <property type="molecule type" value="Genomic_DNA"/>
</dbReference>
<dbReference type="InterPro" id="IPR019758">
    <property type="entry name" value="Pept_S26A_signal_pept_1_CS"/>
</dbReference>
<evidence type="ECO:0000256" key="3">
    <source>
        <dbReference type="ARBA" id="ARBA00009370"/>
    </source>
</evidence>
<evidence type="ECO:0000256" key="5">
    <source>
        <dbReference type="ARBA" id="ARBA00022801"/>
    </source>
</evidence>
<dbReference type="InterPro" id="IPR019533">
    <property type="entry name" value="Peptidase_S26"/>
</dbReference>
<dbReference type="AlphaFoldDB" id="A0A8B5W1U8"/>
<proteinExistence type="inferred from homology"/>
<dbReference type="PANTHER" id="PTHR43390">
    <property type="entry name" value="SIGNAL PEPTIDASE I"/>
    <property type="match status" value="1"/>
</dbReference>
<dbReference type="PANTHER" id="PTHR43390:SF1">
    <property type="entry name" value="CHLOROPLAST PROCESSING PEPTIDASE"/>
    <property type="match status" value="1"/>
</dbReference>
<evidence type="ECO:0000256" key="4">
    <source>
        <dbReference type="ARBA" id="ARBA00013208"/>
    </source>
</evidence>
<dbReference type="GO" id="GO:0006465">
    <property type="term" value="P:signal peptide processing"/>
    <property type="evidence" value="ECO:0007669"/>
    <property type="project" value="InterPro"/>
</dbReference>
<feature type="domain" description="Peptidase S26" evidence="8">
    <location>
        <begin position="27"/>
        <end position="179"/>
    </location>
</feature>